<evidence type="ECO:0000313" key="7">
    <source>
        <dbReference type="Proteomes" id="UP000784294"/>
    </source>
</evidence>
<evidence type="ECO:0000256" key="3">
    <source>
        <dbReference type="ARBA" id="ARBA00022737"/>
    </source>
</evidence>
<evidence type="ECO:0000313" key="6">
    <source>
        <dbReference type="EMBL" id="VEL23596.1"/>
    </source>
</evidence>
<sequence length="341" mass="37243">MADALPGQPKRRLLSCSHNAHSSTTADRGLQARVLNSEEGQVLETMPSTSATVPASLPVCGSFDLAHESRQDASNGQHSYNVYHSHNMPQRHSHHLPQPTAQSHHSQIERKTPFRSKPLLVYRGPDGVITEVAWSKNLFLLATSMDRQVRLWHISRRECLCVFSHHDTVPTIVFHPKPIYNIVYLVPFDYWPLAQDDRYFLSGSLDGKLRLWNIPDKKVCFWVEVPLPSALAHPAPSSLSSSASAAVSGLFFKTSSSFPSGYLASAVSASGEACNELNLTGPGVAVTSGLAPETANEPKTLITCATFACEGTKVVVGSYDGRVLFFNSEVSYCAQTAISTY</sequence>
<keyword evidence="7" id="KW-1185">Reference proteome</keyword>
<gene>
    <name evidence="6" type="ORF">PXEA_LOCUS17036</name>
</gene>
<evidence type="ECO:0000256" key="5">
    <source>
        <dbReference type="SAM" id="MobiDB-lite"/>
    </source>
</evidence>
<name>A0A448WYX1_9PLAT</name>
<dbReference type="EMBL" id="CAAALY010062784">
    <property type="protein sequence ID" value="VEL23596.1"/>
    <property type="molecule type" value="Genomic_DNA"/>
</dbReference>
<feature type="repeat" description="WD" evidence="4">
    <location>
        <begin position="196"/>
        <end position="214"/>
    </location>
</feature>
<dbReference type="Gene3D" id="2.130.10.10">
    <property type="entry name" value="YVTN repeat-like/Quinoprotein amine dehydrogenase"/>
    <property type="match status" value="1"/>
</dbReference>
<evidence type="ECO:0000256" key="2">
    <source>
        <dbReference type="ARBA" id="ARBA00022574"/>
    </source>
</evidence>
<dbReference type="InterPro" id="IPR040324">
    <property type="entry name" value="WDR44/Dgr2"/>
</dbReference>
<dbReference type="PANTHER" id="PTHR14221:SF0">
    <property type="entry name" value="WD REPEAT-CONTAINING PROTEIN 44"/>
    <property type="match status" value="1"/>
</dbReference>
<evidence type="ECO:0000256" key="1">
    <source>
        <dbReference type="ARBA" id="ARBA00021207"/>
    </source>
</evidence>
<accession>A0A448WYX1</accession>
<keyword evidence="2 4" id="KW-0853">WD repeat</keyword>
<evidence type="ECO:0000256" key="4">
    <source>
        <dbReference type="PROSITE-ProRule" id="PRU00221"/>
    </source>
</evidence>
<protein>
    <recommendedName>
        <fullName evidence="1">WD repeat-containing protein 44</fullName>
    </recommendedName>
</protein>
<dbReference type="InterPro" id="IPR036322">
    <property type="entry name" value="WD40_repeat_dom_sf"/>
</dbReference>
<feature type="compositionally biased region" description="Polar residues" evidence="5">
    <location>
        <begin position="72"/>
        <end position="88"/>
    </location>
</feature>
<dbReference type="OrthoDB" id="20550at2759"/>
<dbReference type="SUPFAM" id="SSF50978">
    <property type="entry name" value="WD40 repeat-like"/>
    <property type="match status" value="1"/>
</dbReference>
<dbReference type="PROSITE" id="PS50082">
    <property type="entry name" value="WD_REPEATS_2"/>
    <property type="match status" value="2"/>
</dbReference>
<comment type="caution">
    <text evidence="6">The sequence shown here is derived from an EMBL/GenBank/DDBJ whole genome shotgun (WGS) entry which is preliminary data.</text>
</comment>
<proteinExistence type="predicted"/>
<feature type="region of interest" description="Disordered" evidence="5">
    <location>
        <begin position="70"/>
        <end position="110"/>
    </location>
</feature>
<dbReference type="Proteomes" id="UP000784294">
    <property type="component" value="Unassembled WGS sequence"/>
</dbReference>
<feature type="repeat" description="WD" evidence="4">
    <location>
        <begin position="122"/>
        <end position="162"/>
    </location>
</feature>
<reference evidence="6" key="1">
    <citation type="submission" date="2018-11" db="EMBL/GenBank/DDBJ databases">
        <authorList>
            <consortium name="Pathogen Informatics"/>
        </authorList>
    </citation>
    <scope>NUCLEOTIDE SEQUENCE</scope>
</reference>
<dbReference type="SMART" id="SM00320">
    <property type="entry name" value="WD40"/>
    <property type="match status" value="3"/>
</dbReference>
<dbReference type="AlphaFoldDB" id="A0A448WYX1"/>
<organism evidence="6 7">
    <name type="scientific">Protopolystoma xenopodis</name>
    <dbReference type="NCBI Taxonomy" id="117903"/>
    <lineage>
        <taxon>Eukaryota</taxon>
        <taxon>Metazoa</taxon>
        <taxon>Spiralia</taxon>
        <taxon>Lophotrochozoa</taxon>
        <taxon>Platyhelminthes</taxon>
        <taxon>Monogenea</taxon>
        <taxon>Polyopisthocotylea</taxon>
        <taxon>Polystomatidea</taxon>
        <taxon>Polystomatidae</taxon>
        <taxon>Protopolystoma</taxon>
    </lineage>
</organism>
<dbReference type="InterPro" id="IPR001680">
    <property type="entry name" value="WD40_rpt"/>
</dbReference>
<dbReference type="InterPro" id="IPR015943">
    <property type="entry name" value="WD40/YVTN_repeat-like_dom_sf"/>
</dbReference>
<dbReference type="PANTHER" id="PTHR14221">
    <property type="entry name" value="WD REPEAT DOMAIN 44"/>
    <property type="match status" value="1"/>
</dbReference>
<keyword evidence="3" id="KW-0677">Repeat</keyword>
<dbReference type="Pfam" id="PF00400">
    <property type="entry name" value="WD40"/>
    <property type="match status" value="2"/>
</dbReference>